<evidence type="ECO:0008006" key="3">
    <source>
        <dbReference type="Google" id="ProtNLM"/>
    </source>
</evidence>
<dbReference type="InterPro" id="IPR011990">
    <property type="entry name" value="TPR-like_helical_dom_sf"/>
</dbReference>
<dbReference type="Pfam" id="PF13424">
    <property type="entry name" value="TPR_12"/>
    <property type="match status" value="1"/>
</dbReference>
<accession>A0A6G1IFV1</accession>
<dbReference type="SUPFAM" id="SSF48452">
    <property type="entry name" value="TPR-like"/>
    <property type="match status" value="1"/>
</dbReference>
<keyword evidence="2" id="KW-1185">Reference proteome</keyword>
<dbReference type="PANTHER" id="PTHR46082">
    <property type="entry name" value="ATP/GTP-BINDING PROTEIN-RELATED"/>
    <property type="match status" value="1"/>
</dbReference>
<evidence type="ECO:0000313" key="1">
    <source>
        <dbReference type="EMBL" id="KAF2676779.1"/>
    </source>
</evidence>
<feature type="non-terminal residue" evidence="1">
    <location>
        <position position="214"/>
    </location>
</feature>
<dbReference type="InterPro" id="IPR053137">
    <property type="entry name" value="NLR-like"/>
</dbReference>
<dbReference type="Gene3D" id="1.25.40.10">
    <property type="entry name" value="Tetratricopeptide repeat domain"/>
    <property type="match status" value="1"/>
</dbReference>
<organism evidence="1 2">
    <name type="scientific">Lentithecium fluviatile CBS 122367</name>
    <dbReference type="NCBI Taxonomy" id="1168545"/>
    <lineage>
        <taxon>Eukaryota</taxon>
        <taxon>Fungi</taxon>
        <taxon>Dikarya</taxon>
        <taxon>Ascomycota</taxon>
        <taxon>Pezizomycotina</taxon>
        <taxon>Dothideomycetes</taxon>
        <taxon>Pleosporomycetidae</taxon>
        <taxon>Pleosporales</taxon>
        <taxon>Massarineae</taxon>
        <taxon>Lentitheciaceae</taxon>
        <taxon>Lentithecium</taxon>
    </lineage>
</organism>
<dbReference type="EMBL" id="MU005630">
    <property type="protein sequence ID" value="KAF2676779.1"/>
    <property type="molecule type" value="Genomic_DNA"/>
</dbReference>
<sequence>MACVDPSDIPLALLPAASPYEKGRHAIETLNSYSFVTKRTAESSLDLHRLVHGSTRSWLQKKGLLSQQTQVAITRLGEVYPDHNHGSRSKWRRLLPHAKVALLTSPTEQENGARVDLVWKCAMTLHSDGRWKEAEELFVQVMETRKRVLGEEHPDTLTSMANLASTFWNQGRWKEAEELFVQVMETRKRVLGEEHPNTLTSMANLASTYRNQGR</sequence>
<name>A0A6G1IFV1_9PLEO</name>
<dbReference type="Proteomes" id="UP000799291">
    <property type="component" value="Unassembled WGS sequence"/>
</dbReference>
<dbReference type="PANTHER" id="PTHR46082:SF6">
    <property type="entry name" value="AAA+ ATPASE DOMAIN-CONTAINING PROTEIN-RELATED"/>
    <property type="match status" value="1"/>
</dbReference>
<evidence type="ECO:0000313" key="2">
    <source>
        <dbReference type="Proteomes" id="UP000799291"/>
    </source>
</evidence>
<protein>
    <recommendedName>
        <fullName evidence="3">TPR-like protein</fullName>
    </recommendedName>
</protein>
<gene>
    <name evidence="1" type="ORF">K458DRAFT_396668</name>
</gene>
<dbReference type="AlphaFoldDB" id="A0A6G1IFV1"/>
<proteinExistence type="predicted"/>
<reference evidence="1" key="1">
    <citation type="journal article" date="2020" name="Stud. Mycol.">
        <title>101 Dothideomycetes genomes: a test case for predicting lifestyles and emergence of pathogens.</title>
        <authorList>
            <person name="Haridas S."/>
            <person name="Albert R."/>
            <person name="Binder M."/>
            <person name="Bloem J."/>
            <person name="Labutti K."/>
            <person name="Salamov A."/>
            <person name="Andreopoulos B."/>
            <person name="Baker S."/>
            <person name="Barry K."/>
            <person name="Bills G."/>
            <person name="Bluhm B."/>
            <person name="Cannon C."/>
            <person name="Castanera R."/>
            <person name="Culley D."/>
            <person name="Daum C."/>
            <person name="Ezra D."/>
            <person name="Gonzalez J."/>
            <person name="Henrissat B."/>
            <person name="Kuo A."/>
            <person name="Liang C."/>
            <person name="Lipzen A."/>
            <person name="Lutzoni F."/>
            <person name="Magnuson J."/>
            <person name="Mondo S."/>
            <person name="Nolan M."/>
            <person name="Ohm R."/>
            <person name="Pangilinan J."/>
            <person name="Park H.-J."/>
            <person name="Ramirez L."/>
            <person name="Alfaro M."/>
            <person name="Sun H."/>
            <person name="Tritt A."/>
            <person name="Yoshinaga Y."/>
            <person name="Zwiers L.-H."/>
            <person name="Turgeon B."/>
            <person name="Goodwin S."/>
            <person name="Spatafora J."/>
            <person name="Crous P."/>
            <person name="Grigoriev I."/>
        </authorList>
    </citation>
    <scope>NUCLEOTIDE SEQUENCE</scope>
    <source>
        <strain evidence="1">CBS 122367</strain>
    </source>
</reference>
<dbReference type="OrthoDB" id="5986190at2759"/>